<accession>A0ABM0JD58</accession>
<feature type="compositionally biased region" description="Basic and acidic residues" evidence="1">
    <location>
        <begin position="3264"/>
        <end position="3288"/>
    </location>
</feature>
<feature type="compositionally biased region" description="Low complexity" evidence="1">
    <location>
        <begin position="3298"/>
        <end position="3311"/>
    </location>
</feature>
<feature type="compositionally biased region" description="Polar residues" evidence="1">
    <location>
        <begin position="1441"/>
        <end position="1455"/>
    </location>
</feature>
<feature type="region of interest" description="Disordered" evidence="1">
    <location>
        <begin position="768"/>
        <end position="845"/>
    </location>
</feature>
<feature type="compositionally biased region" description="Basic and acidic residues" evidence="1">
    <location>
        <begin position="1076"/>
        <end position="1094"/>
    </location>
</feature>
<feature type="compositionally biased region" description="Polar residues" evidence="1">
    <location>
        <begin position="3134"/>
        <end position="3143"/>
    </location>
</feature>
<feature type="region of interest" description="Disordered" evidence="1">
    <location>
        <begin position="1224"/>
        <end position="1254"/>
    </location>
</feature>
<feature type="compositionally biased region" description="Low complexity" evidence="1">
    <location>
        <begin position="399"/>
        <end position="417"/>
    </location>
</feature>
<feature type="compositionally biased region" description="Acidic residues" evidence="1">
    <location>
        <begin position="1380"/>
        <end position="1400"/>
    </location>
</feature>
<feature type="compositionally biased region" description="Polar residues" evidence="1">
    <location>
        <begin position="3642"/>
        <end position="3654"/>
    </location>
</feature>
<feature type="compositionally biased region" description="Acidic residues" evidence="1">
    <location>
        <begin position="453"/>
        <end position="462"/>
    </location>
</feature>
<feature type="compositionally biased region" description="Low complexity" evidence="1">
    <location>
        <begin position="1973"/>
        <end position="1987"/>
    </location>
</feature>
<feature type="compositionally biased region" description="Basic and acidic residues" evidence="1">
    <location>
        <begin position="2042"/>
        <end position="2056"/>
    </location>
</feature>
<feature type="compositionally biased region" description="Acidic residues" evidence="1">
    <location>
        <begin position="2290"/>
        <end position="2330"/>
    </location>
</feature>
<feature type="compositionally biased region" description="Basic and acidic residues" evidence="1">
    <location>
        <begin position="783"/>
        <end position="793"/>
    </location>
</feature>
<feature type="compositionally biased region" description="Basic and acidic residues" evidence="1">
    <location>
        <begin position="3407"/>
        <end position="3557"/>
    </location>
</feature>
<name>A0ABM0JD58_APLCA</name>
<feature type="compositionally biased region" description="Low complexity" evidence="1">
    <location>
        <begin position="522"/>
        <end position="538"/>
    </location>
</feature>
<keyword evidence="2" id="KW-1185">Reference proteome</keyword>
<feature type="region of interest" description="Disordered" evidence="1">
    <location>
        <begin position="659"/>
        <end position="682"/>
    </location>
</feature>
<dbReference type="PANTHER" id="PTHR35711">
    <property type="entry name" value="EXPRESSED PROTEIN"/>
    <property type="match status" value="1"/>
</dbReference>
<feature type="compositionally biased region" description="Basic and acidic residues" evidence="1">
    <location>
        <begin position="3700"/>
        <end position="3711"/>
    </location>
</feature>
<feature type="compositionally biased region" description="Acidic residues" evidence="1">
    <location>
        <begin position="1341"/>
        <end position="1355"/>
    </location>
</feature>
<feature type="compositionally biased region" description="Polar residues" evidence="1">
    <location>
        <begin position="3180"/>
        <end position="3190"/>
    </location>
</feature>
<evidence type="ECO:0000313" key="2">
    <source>
        <dbReference type="Proteomes" id="UP000694888"/>
    </source>
</evidence>
<feature type="region of interest" description="Disordered" evidence="1">
    <location>
        <begin position="1143"/>
        <end position="1202"/>
    </location>
</feature>
<feature type="region of interest" description="Disordered" evidence="1">
    <location>
        <begin position="1644"/>
        <end position="2484"/>
    </location>
</feature>
<feature type="compositionally biased region" description="Polar residues" evidence="1">
    <location>
        <begin position="1044"/>
        <end position="1058"/>
    </location>
</feature>
<feature type="compositionally biased region" description="Low complexity" evidence="1">
    <location>
        <begin position="2939"/>
        <end position="2950"/>
    </location>
</feature>
<feature type="compositionally biased region" description="Polar residues" evidence="1">
    <location>
        <begin position="1541"/>
        <end position="1550"/>
    </location>
</feature>
<feature type="compositionally biased region" description="Basic and acidic residues" evidence="1">
    <location>
        <begin position="3040"/>
        <end position="3060"/>
    </location>
</feature>
<feature type="region of interest" description="Disordered" evidence="1">
    <location>
        <begin position="1020"/>
        <end position="1119"/>
    </location>
</feature>
<feature type="compositionally biased region" description="Low complexity" evidence="1">
    <location>
        <begin position="2824"/>
        <end position="2838"/>
    </location>
</feature>
<feature type="region of interest" description="Disordered" evidence="1">
    <location>
        <begin position="153"/>
        <end position="210"/>
    </location>
</feature>
<feature type="compositionally biased region" description="Basic and acidic residues" evidence="1">
    <location>
        <begin position="571"/>
        <end position="584"/>
    </location>
</feature>
<feature type="compositionally biased region" description="Basic and acidic residues" evidence="1">
    <location>
        <begin position="2076"/>
        <end position="2092"/>
    </location>
</feature>
<reference evidence="3" key="1">
    <citation type="submission" date="2025-08" db="UniProtKB">
        <authorList>
            <consortium name="RefSeq"/>
        </authorList>
    </citation>
    <scope>IDENTIFICATION</scope>
</reference>
<feature type="compositionally biased region" description="Low complexity" evidence="1">
    <location>
        <begin position="3156"/>
        <end position="3165"/>
    </location>
</feature>
<dbReference type="Proteomes" id="UP000694888">
    <property type="component" value="Unplaced"/>
</dbReference>
<feature type="region of interest" description="Disordered" evidence="1">
    <location>
        <begin position="257"/>
        <end position="384"/>
    </location>
</feature>
<sequence>MDRWLPKGSPAPAPPGDGAFERFLTAAIATIITIMFSWRLLDKDQIEDSRTGSESEERRRRLGAHSSSPLSAYHNLSAQLSALSSPSSRGASADGNPQQHTSTFHQGQLTQSSPGIFSHRVASLGNSSSRTSIATGGVGYRMTTLKPLIRVPVDLPLDGDDDNDDDDDNNNIMDDINNNEGQLEISLDSDRPRPPSSAKNSSVWDFPGIPRYSSSGGGISRATYRDIEAASTTAVTDATSDDAFAVSEAAAVVGSGCSSIEKDGDTTATGSPGVSKVGAGSKLTTIQHATERAVVEGEVGEEDRLNHRPAHHSSSISDSFGDQIVSGTDSVDATRCSSSEFGTPHGLSPHAATTTESGGQSGTDGVNISNEAVNSSGEDIPAVEGNSDLFLNLSASTDSSSGCGDNNSDRNSNSNSNSREYRYLLDDENYQPFPLRHIDDQIRVVDYSAQHSEEEETVDEDDFRPSHYSSFRPRSSSDDDDEYRFDDFDDDDVQPRELDSDEELFCCSVLEPIMEEDSDDMTTSSEGESTNSNNSRSEAAFYSHLGSKDQGREIEYDLEYEERKRGVTLETHFKTSASDEEKNTSADGGATSRSNSGVFSSVLNSRPLVVPSPRVPLQAQGLTINRHQHHHHLPTQIFTDLDTGVSTVRLADVNDPRVGVAKPDYDETHERGDRCSDEEEENNDLVSCEPVRLLSQVGSSRVDCVLPGVSSPSAALSRASCSNSGELLNLQKRDHKTSDDNDQVGDKVPVLKRDRFDSDEEYFEYVRQFGSSVDGSPPLSERSVSEEEKHATTHDVQGGISEITRRAGDTGGFSSSECDEQESAERSSNSSTSGDDSSGFGVVAGGGYSFGVKPAPLVRADSFAKAFSTRVEVDESNSESDESVQTVITRRSSGDSSTGTGGETASPVRGQAGYSPAVSLRPSPVKGKRPVSDGYAYTAKVPKTEEEAFYRDRIVSEGGGNAFGEERGGHDSERGHNKDDNDDNFDYVDNSNYDLKAYKSYAALDSGSLCSGSPVDKQNIQIQYESDEDILSVTVADNRRGDPESSTDISTVVGSTSPRPRDINKQSAHSEVGRSGYEEDYRGSAAQDVERSEGYFKPNNSRELEEEAFDSSGDTKFSDTYVRTLSDSGVVRNPDNFDFVYSDFNEDNTDSKKDIVMEREYYGASEGGGGGDGGGNDQTGRSNEPQEDSDSEEWEESITETFVVPLTPERTILRTLENVKALLDRRPGERGGGSELVPREEDEDEMGEDYDNEATSTCKTSMIEVEGRDVLGFLGNQDVTSGARAERNALDRMDLDVRSKMGFQLNLDEFKVNEYTTDSGFPIVRYIEKERVFVEEHGDDGMADDEDEEEEEEEERGAHQFDDRGEPGHLALYGKNDKMGDDEEDTDDDEEEDDGEDAEDGNTGIPMDQDYVENRRSQPYAEIHKESLPPHTGRVDFKSMQLPQQVVPSPNQRLSATARLRPRGPGDQYVPDEYEEIRSPTVAYAQMPYSEQTLKPDEVLPRPRGPISVESFALLPTGGERKLEVEPMDSVLTKEPEVELRTTTSQSRPLQNLYKYESSDSDTRGPPVVDDFDSFLSGIPASSEPAGEEAYQDFVRHISERDDSPDTLSPPKGVTSVPTPLATGILSGNLASPYAMPDVFVFPKDGQVSEGAPPHSSPSYEAHKRNVDEMTREESEEIEYKESERKGEGDEEEGDGDHLSKKPKLHRTSTATDEEELLGFRAAMRRSSSHSLYDDSSNVLNRSFEETSSFGLERYDSEPGLSRSRSKEGLSLSRTPEGLTESPREGRLSAPESPTKMFSSPRLNTVSAEPRLDVVMETSPTVRDAPRSSSSGSSTAAPVTPTVVDLQQSPVLTSPPAVFSSPHRSLNLKPSTLASSTASVPGPGASKSAKMEESPVISPPSRPELQKSPVISAPSKPESASRQIAKMPEEASVVANPPASRPGPSSLPLIVDMKQSFSSTDHKTRTIVGMDESPVLSSPPSSVSSPVRLQPVEITQSPTIAPPPRQVSKPVEVPKSPLVSRPVPAKPLLGAESKSAAAKPELATKPDLASKPELPAKPRLSTKPDLASKPQLPAKPELRVKPELSNKPELPKKPVLASPSPSRPTPPKFDPKAGQFSGPNLASVKLVSKQPNPSSEQTTSSESVTRKVPDTESGQFEKSPPSPVKWSRVIPGSAFVEEKFSPPTKRHGGIEDIPFADDSETTITGPPDVTKTLEPRSSGPIFVSVGDRPEVLSMAPSVSKVQPKNDQAAVGRPVFDKSALYEQKDAKGTDEALEVGRRRKEAEEVRSGEDGDNEEESEEEDDEDDGSYEEEDDEDEDDDDDEEDEEEEEKDAYVGGDPVRRVSDGFREGDKENPFNVRQSVQESISPTGAQPKATSNSMDSLDEVFPVNSASPLSPTVSSDKESSSTSASTTARAYVTKSAPTTPKSFTPGGSAWAHSQFIKPAPAKPRSMKDLKKKYKPYKSVLTQDPGTPPSPKAAPFLLPDSMITPSRSRILYSRNKFLSEQNLDTDSYAGEFAAHKESLLSASSTAGPNKERMYTQRPLTKHSDYRSQEQLQKLQAMAKLSRRSESSLHDRSHVNCLHDDCILSEKGKREILDKTLSIDNLHADLYKHLQRFGSETDADARDIGESHFFPETDSDMFDLTFAFQDDRSRVLDRPASMSELRHASDYTTISGAGHDVFDTTSMTGGGAGGRGSGKGRFAGHRQYKKSKSLCTLETNLDDEVNFSTSPSGENLSRVPSAHELRISKSLQKLNVPNWYKQSSLSKSGSCLLKYGSSSTMSSFQFSPSLISSPCTTPSSSSNVVIKTRVLPPTSARNLRSPRYPASAPTTPSFSSQPSLNRDGATTPSIKLPSDKMRSKEKSKSLMPIPIVPFDKIRAMFEKKKEEKRASEAGAPQNGSSPASPTSPTPKTPVSPTERTGPWSPTRVNGGPEPDDYEDVVVPKVVVSPTEPHVKSILKKSNPEKRYSDIQETPEPDEDRTIIKPIPTRPPESTPTTTLSQAPTVIRPPEQKRQEPLESPFAQVSEAPVLAARPSTLTSRDAPKPTERYREDTRIIEKENTKPIVQQDTAKPMSRSKDQKSSPKKAEAESKSPAAPVPKPRGFSFFKSLRSSSGSSSDDGSNKDKGKRSPASPVGSLSPNTSYDSADKFPASPVSRGGVSPTGKKPSSPPTILVTPDEPNNRGNRFFQQEPSVLIEKAPSVKLEEAPVVRPPPPQQSKPEEIARQQQQPVANREPPASRVESFQHVQETNLDDSYEDVAPIVRKPAKDEPKLPAKIEPPKPAPEPEKKRWFPKPKGWKTSKSPTSPSESSAKSQEKGPPAKTAPREERPKVSDLQSKFEVGEISYEPRRLLSSRSSSGHDDSFASDRSDDRSRSPAYPHEASNRSLNRDSEFDRSRDSYGSRASYNRPSRDLGRDFSKPVERKSSVESDRSFSRDLDRVLERSASRDLDKSSGRFGSRDQEPRPAPRDLDRSVSRDNDRRGGSRDTSFDRDVQLPSNFDRREPTRSSAPRDHRGRPDYDDRDPTLEFNRRLSDRRGDPSGDFLPPDRNRARRGDDLDRSNASTRGSSVRGGDLDLSRDSARRTSGSFDEVTPRSMTYSQDSDSTSNTARSSGRWQPKPRGSRASGGRPGDEVTPPRTGGTGAYSKTSPAVDSNGASPSSSPYRYRVPGSAFSASKPNTQAGLNTPPPTARHDSKPVTSSDEATKKSLRETTV</sequence>
<feature type="compositionally biased region" description="Low complexity" evidence="1">
    <location>
        <begin position="889"/>
        <end position="898"/>
    </location>
</feature>
<feature type="compositionally biased region" description="Basic and acidic residues" evidence="1">
    <location>
        <begin position="1661"/>
        <end position="1688"/>
    </location>
</feature>
<feature type="compositionally biased region" description="Polar residues" evidence="1">
    <location>
        <begin position="3670"/>
        <end position="3681"/>
    </location>
</feature>
<feature type="compositionally biased region" description="Basic and acidic residues" evidence="1">
    <location>
        <begin position="663"/>
        <end position="675"/>
    </location>
</feature>
<feature type="compositionally biased region" description="Acidic residues" evidence="1">
    <location>
        <begin position="1185"/>
        <end position="1198"/>
    </location>
</feature>
<feature type="compositionally biased region" description="Polar residues" evidence="1">
    <location>
        <begin position="3592"/>
        <end position="3612"/>
    </location>
</feature>
<feature type="compositionally biased region" description="Low complexity" evidence="1">
    <location>
        <begin position="826"/>
        <end position="841"/>
    </location>
</feature>
<feature type="region of interest" description="Disordered" evidence="1">
    <location>
        <begin position="869"/>
        <end position="936"/>
    </location>
</feature>
<feature type="compositionally biased region" description="Basic and acidic residues" evidence="1">
    <location>
        <begin position="2338"/>
        <end position="2353"/>
    </location>
</feature>
<feature type="compositionally biased region" description="Basic and acidic residues" evidence="1">
    <location>
        <begin position="3385"/>
        <end position="3398"/>
    </location>
</feature>
<gene>
    <name evidence="3" type="primary">LOC101864357</name>
</gene>
<feature type="compositionally biased region" description="Basic and acidic residues" evidence="1">
    <location>
        <begin position="3074"/>
        <end position="3089"/>
    </location>
</feature>
<feature type="compositionally biased region" description="Polar residues" evidence="1">
    <location>
        <begin position="1738"/>
        <end position="1750"/>
    </location>
</feature>
<feature type="compositionally biased region" description="Basic and acidic residues" evidence="1">
    <location>
        <begin position="1594"/>
        <end position="1604"/>
    </location>
</feature>
<feature type="compositionally biased region" description="Polar residues" evidence="1">
    <location>
        <begin position="95"/>
        <end position="112"/>
    </location>
</feature>
<feature type="compositionally biased region" description="Basic and acidic residues" evidence="1">
    <location>
        <begin position="1412"/>
        <end position="1437"/>
    </location>
</feature>
<organism evidence="2 3">
    <name type="scientific">Aplysia californica</name>
    <name type="common">California sea hare</name>
    <dbReference type="NCBI Taxonomy" id="6500"/>
    <lineage>
        <taxon>Eukaryota</taxon>
        <taxon>Metazoa</taxon>
        <taxon>Spiralia</taxon>
        <taxon>Lophotrochozoa</taxon>
        <taxon>Mollusca</taxon>
        <taxon>Gastropoda</taxon>
        <taxon>Heterobranchia</taxon>
        <taxon>Euthyneura</taxon>
        <taxon>Tectipleura</taxon>
        <taxon>Aplysiida</taxon>
        <taxon>Aplysioidea</taxon>
        <taxon>Aplysiidae</taxon>
        <taxon>Aplysia</taxon>
    </lineage>
</organism>
<feature type="compositionally biased region" description="Low complexity" evidence="1">
    <location>
        <begin position="170"/>
        <end position="179"/>
    </location>
</feature>
<protein>
    <submittedName>
        <fullName evidence="3">Uncharacterized protein LOC101864357</fullName>
    </submittedName>
</protein>
<feature type="compositionally biased region" description="Basic and acidic residues" evidence="1">
    <location>
        <begin position="964"/>
        <end position="979"/>
    </location>
</feature>
<evidence type="ECO:0000313" key="3">
    <source>
        <dbReference type="RefSeq" id="XP_005090978.3"/>
    </source>
</evidence>
<feature type="compositionally biased region" description="Polar residues" evidence="1">
    <location>
        <begin position="1862"/>
        <end position="1879"/>
    </location>
</feature>
<feature type="compositionally biased region" description="Low complexity" evidence="1">
    <location>
        <begin position="3655"/>
        <end position="3664"/>
    </location>
</feature>
<feature type="compositionally biased region" description="Low complexity" evidence="1">
    <location>
        <begin position="2130"/>
        <end position="2143"/>
    </location>
</feature>
<feature type="compositionally biased region" description="Basic and acidic residues" evidence="1">
    <location>
        <begin position="47"/>
        <end position="59"/>
    </location>
</feature>
<feature type="compositionally biased region" description="Basic and acidic residues" evidence="1">
    <location>
        <begin position="2852"/>
        <end position="2863"/>
    </location>
</feature>
<feature type="region of interest" description="Disordered" evidence="1">
    <location>
        <begin position="955"/>
        <end position="989"/>
    </location>
</feature>
<feature type="compositionally biased region" description="Low complexity" evidence="1">
    <location>
        <begin position="1827"/>
        <end position="1842"/>
    </location>
</feature>
<feature type="compositionally biased region" description="Low complexity" evidence="1">
    <location>
        <begin position="3099"/>
        <end position="3118"/>
    </location>
</feature>
<feature type="compositionally biased region" description="Gly residues" evidence="1">
    <location>
        <begin position="1165"/>
        <end position="1177"/>
    </location>
</feature>
<feature type="compositionally biased region" description="Low complexity" evidence="1">
    <location>
        <begin position="76"/>
        <end position="93"/>
    </location>
</feature>
<feature type="compositionally biased region" description="Basic and acidic residues" evidence="1">
    <location>
        <begin position="2874"/>
        <end position="2890"/>
    </location>
</feature>
<feature type="region of interest" description="Disordered" evidence="1">
    <location>
        <begin position="571"/>
        <end position="598"/>
    </location>
</feature>
<feature type="compositionally biased region" description="Polar residues" evidence="1">
    <location>
        <begin position="2356"/>
        <end position="2380"/>
    </location>
</feature>
<feature type="region of interest" description="Disordered" evidence="1">
    <location>
        <begin position="1336"/>
        <end position="1475"/>
    </location>
</feature>
<feature type="compositionally biased region" description="Polar residues" evidence="1">
    <location>
        <begin position="1796"/>
        <end position="1807"/>
    </location>
</feature>
<feature type="region of interest" description="Disordered" evidence="1">
    <location>
        <begin position="47"/>
        <end position="112"/>
    </location>
</feature>
<dbReference type="GeneID" id="101864357"/>
<feature type="region of interest" description="Disordered" evidence="1">
    <location>
        <begin position="450"/>
        <end position="548"/>
    </location>
</feature>
<feature type="region of interest" description="Disordered" evidence="1">
    <location>
        <begin position="2812"/>
        <end position="3711"/>
    </location>
</feature>
<feature type="compositionally biased region" description="Acidic residues" evidence="1">
    <location>
        <begin position="1240"/>
        <end position="1252"/>
    </location>
</feature>
<feature type="compositionally biased region" description="Basic and acidic residues" evidence="1">
    <location>
        <begin position="1356"/>
        <end position="1367"/>
    </location>
</feature>
<dbReference type="RefSeq" id="XP_005090978.3">
    <property type="nucleotide sequence ID" value="XM_005090921.3"/>
</dbReference>
<feature type="compositionally biased region" description="Polar residues" evidence="1">
    <location>
        <begin position="351"/>
        <end position="377"/>
    </location>
</feature>
<dbReference type="PANTHER" id="PTHR35711:SF1">
    <property type="entry name" value="ECTODERMAL, ISOFORM F"/>
    <property type="match status" value="1"/>
</dbReference>
<feature type="compositionally biased region" description="Polar residues" evidence="1">
    <location>
        <begin position="312"/>
        <end position="341"/>
    </location>
</feature>
<feature type="compositionally biased region" description="Acidic residues" evidence="1">
    <location>
        <begin position="478"/>
        <end position="492"/>
    </location>
</feature>
<feature type="compositionally biased region" description="Basic and acidic residues" evidence="1">
    <location>
        <begin position="1149"/>
        <end position="1161"/>
    </location>
</feature>
<feature type="compositionally biased region" description="Acidic residues" evidence="1">
    <location>
        <begin position="157"/>
        <end position="169"/>
    </location>
</feature>
<proteinExistence type="predicted"/>
<feature type="compositionally biased region" description="Low complexity" evidence="1">
    <location>
        <begin position="2395"/>
        <end position="2412"/>
    </location>
</feature>
<feature type="compositionally biased region" description="Basic and acidic residues" evidence="1">
    <location>
        <begin position="3356"/>
        <end position="3372"/>
    </location>
</feature>
<feature type="region of interest" description="Disordered" evidence="1">
    <location>
        <begin position="1520"/>
        <end position="1620"/>
    </location>
</feature>
<feature type="region of interest" description="Disordered" evidence="1">
    <location>
        <begin position="397"/>
        <end position="417"/>
    </location>
</feature>
<feature type="compositionally biased region" description="Basic and acidic residues" evidence="1">
    <location>
        <begin position="3570"/>
        <end position="3580"/>
    </location>
</feature>
<evidence type="ECO:0000256" key="1">
    <source>
        <dbReference type="SAM" id="MobiDB-lite"/>
    </source>
</evidence>
<feature type="compositionally biased region" description="Basic and acidic residues" evidence="1">
    <location>
        <begin position="2262"/>
        <end position="2289"/>
    </location>
</feature>